<dbReference type="Proteomes" id="UP000729402">
    <property type="component" value="Unassembled WGS sequence"/>
</dbReference>
<accession>A0A8J5W811</accession>
<sequence>MDVNEEAMAVHKCAFLDFLDQDVSPLVTAHFHRRLLQWFVADFFGPCVCRSDAVTEVARNLDPKFFGPCVCRSDIASWWDSWVCHGLRRGYRHGLRRGYRHGLSGSIGFLGCN</sequence>
<evidence type="ECO:0000313" key="1">
    <source>
        <dbReference type="EMBL" id="KAG8084349.1"/>
    </source>
</evidence>
<dbReference type="AlphaFoldDB" id="A0A8J5W811"/>
<name>A0A8J5W811_ZIZPA</name>
<reference evidence="1" key="1">
    <citation type="journal article" date="2021" name="bioRxiv">
        <title>Whole Genome Assembly and Annotation of Northern Wild Rice, Zizania palustris L., Supports a Whole Genome Duplication in the Zizania Genus.</title>
        <authorList>
            <person name="Haas M."/>
            <person name="Kono T."/>
            <person name="Macchietto M."/>
            <person name="Millas R."/>
            <person name="McGilp L."/>
            <person name="Shao M."/>
            <person name="Duquette J."/>
            <person name="Hirsch C.N."/>
            <person name="Kimball J."/>
        </authorList>
    </citation>
    <scope>NUCLEOTIDE SEQUENCE</scope>
    <source>
        <tissue evidence="1">Fresh leaf tissue</tissue>
    </source>
</reference>
<keyword evidence="2" id="KW-1185">Reference proteome</keyword>
<reference evidence="1" key="2">
    <citation type="submission" date="2021-02" db="EMBL/GenBank/DDBJ databases">
        <authorList>
            <person name="Kimball J.A."/>
            <person name="Haas M.W."/>
            <person name="Macchietto M."/>
            <person name="Kono T."/>
            <person name="Duquette J."/>
            <person name="Shao M."/>
        </authorList>
    </citation>
    <scope>NUCLEOTIDE SEQUENCE</scope>
    <source>
        <tissue evidence="1">Fresh leaf tissue</tissue>
    </source>
</reference>
<dbReference type="OrthoDB" id="1882346at2759"/>
<proteinExistence type="predicted"/>
<dbReference type="EMBL" id="JAAALK010000082">
    <property type="protein sequence ID" value="KAG8084349.1"/>
    <property type="molecule type" value="Genomic_DNA"/>
</dbReference>
<organism evidence="1 2">
    <name type="scientific">Zizania palustris</name>
    <name type="common">Northern wild rice</name>
    <dbReference type="NCBI Taxonomy" id="103762"/>
    <lineage>
        <taxon>Eukaryota</taxon>
        <taxon>Viridiplantae</taxon>
        <taxon>Streptophyta</taxon>
        <taxon>Embryophyta</taxon>
        <taxon>Tracheophyta</taxon>
        <taxon>Spermatophyta</taxon>
        <taxon>Magnoliopsida</taxon>
        <taxon>Liliopsida</taxon>
        <taxon>Poales</taxon>
        <taxon>Poaceae</taxon>
        <taxon>BOP clade</taxon>
        <taxon>Oryzoideae</taxon>
        <taxon>Oryzeae</taxon>
        <taxon>Zizaniinae</taxon>
        <taxon>Zizania</taxon>
    </lineage>
</organism>
<evidence type="ECO:0000313" key="2">
    <source>
        <dbReference type="Proteomes" id="UP000729402"/>
    </source>
</evidence>
<protein>
    <submittedName>
        <fullName evidence="1">Uncharacterized protein</fullName>
    </submittedName>
</protein>
<gene>
    <name evidence="1" type="ORF">GUJ93_ZPchr0010g9963</name>
</gene>
<comment type="caution">
    <text evidence="1">The sequence shown here is derived from an EMBL/GenBank/DDBJ whole genome shotgun (WGS) entry which is preliminary data.</text>
</comment>